<dbReference type="Proteomes" id="UP000279833">
    <property type="component" value="Unassembled WGS sequence"/>
</dbReference>
<dbReference type="InterPro" id="IPR045609">
    <property type="entry name" value="DUF6451"/>
</dbReference>
<evidence type="ECO:0000259" key="1">
    <source>
        <dbReference type="Pfam" id="PF20049"/>
    </source>
</evidence>
<reference evidence="2 3" key="2">
    <citation type="submission" date="2018-11" db="EMBL/GenBank/DDBJ databases">
        <authorList>
            <consortium name="Pathogen Informatics"/>
        </authorList>
    </citation>
    <scope>NUCLEOTIDE SEQUENCE [LARGE SCALE GENOMIC DNA]</scope>
    <source>
        <strain evidence="2">Dakar</strain>
        <strain evidence="3">Dakar, Senegal</strain>
    </source>
</reference>
<gene>
    <name evidence="2" type="ORF">SCUD_LOCUS16206</name>
</gene>
<dbReference type="Pfam" id="PF20049">
    <property type="entry name" value="DUF6451"/>
    <property type="match status" value="1"/>
</dbReference>
<name>A0A183KMD3_9TREM</name>
<dbReference type="PANTHER" id="PTHR47027">
    <property type="entry name" value="REVERSE TRANSCRIPTASE DOMAIN-CONTAINING PROTEIN"/>
    <property type="match status" value="1"/>
</dbReference>
<reference evidence="4" key="1">
    <citation type="submission" date="2016-06" db="UniProtKB">
        <authorList>
            <consortium name="WormBaseParasite"/>
        </authorList>
    </citation>
    <scope>IDENTIFICATION</scope>
</reference>
<organism evidence="4">
    <name type="scientific">Schistosoma curassoni</name>
    <dbReference type="NCBI Taxonomy" id="6186"/>
    <lineage>
        <taxon>Eukaryota</taxon>
        <taxon>Metazoa</taxon>
        <taxon>Spiralia</taxon>
        <taxon>Lophotrochozoa</taxon>
        <taxon>Platyhelminthes</taxon>
        <taxon>Trematoda</taxon>
        <taxon>Digenea</taxon>
        <taxon>Strigeidida</taxon>
        <taxon>Schistosomatoidea</taxon>
        <taxon>Schistosomatidae</taxon>
        <taxon>Schistosoma</taxon>
    </lineage>
</organism>
<protein>
    <submittedName>
        <fullName evidence="4">DUF6451 domain-containing protein</fullName>
    </submittedName>
</protein>
<evidence type="ECO:0000313" key="4">
    <source>
        <dbReference type="WBParaSite" id="SCUD_0001620901-mRNA-1"/>
    </source>
</evidence>
<dbReference type="PANTHER" id="PTHR47027:SF25">
    <property type="entry name" value="REVERSE TRANSCRIPTASE DOMAIN-CONTAINING PROTEIN"/>
    <property type="match status" value="1"/>
</dbReference>
<evidence type="ECO:0000313" key="3">
    <source>
        <dbReference type="Proteomes" id="UP000279833"/>
    </source>
</evidence>
<proteinExistence type="predicted"/>
<dbReference type="AlphaFoldDB" id="A0A183KMD3"/>
<dbReference type="EMBL" id="UZAK01038418">
    <property type="protein sequence ID" value="VDP61090.1"/>
    <property type="molecule type" value="Genomic_DNA"/>
</dbReference>
<accession>A0A183KMD3</accession>
<evidence type="ECO:0000313" key="2">
    <source>
        <dbReference type="EMBL" id="VDP61090.1"/>
    </source>
</evidence>
<dbReference type="WBParaSite" id="SCUD_0001620901-mRNA-1">
    <property type="protein sequence ID" value="SCUD_0001620901-mRNA-1"/>
    <property type="gene ID" value="SCUD_0001620901"/>
</dbReference>
<sequence>MILKCNTNNTNTITPDGETLDLMENFMYLSGIIYKQGGFDADVKVRIGKAKTTFLQLKNICNSKQLSTNIKVRIFSKNITTVLPYGAETWRITTLQPSSEGSCIYKQLSTQDAQCLLVGYHQQEPTLEENKPNSSLRGN</sequence>
<keyword evidence="3" id="KW-1185">Reference proteome</keyword>
<feature type="domain" description="DUF6451" evidence="1">
    <location>
        <begin position="53"/>
        <end position="85"/>
    </location>
</feature>